<name>A0ABY5LT34_9CYAN</name>
<gene>
    <name evidence="1" type="ORF">NG743_24670</name>
</gene>
<evidence type="ECO:0008006" key="3">
    <source>
        <dbReference type="Google" id="ProtNLM"/>
    </source>
</evidence>
<evidence type="ECO:0000313" key="1">
    <source>
        <dbReference type="EMBL" id="UUO15158.1"/>
    </source>
</evidence>
<keyword evidence="2" id="KW-1185">Reference proteome</keyword>
<dbReference type="RefSeq" id="WP_257121095.1">
    <property type="nucleotide sequence ID" value="NZ_CP099464.1"/>
</dbReference>
<sequence length="418" mass="45204">MLPKSSTDLFVSEASDSTSMSLAIDFVNNEPWTIETYAESLMDELFHDIDNILDGRSKRNHHRGRNESVPVQTMTFQMPDVVLPSKLNRPLQSTAPIKNVQTTTLVVNHPSIRAIATTEQQPNGLGKLIFMGLSLTVGTLGMVYLTESGLLNTINAQLTSQNLPNHQTPLPASVTTDPQLDLVDYMLEALTVIEQQGTTNGKTIAKPGFPTVNLNQTTALALPNTQPTETPPLPIAASNMPLANNRLTTPNVVERIYIPVYQSPAPKYQIPTVPAVPAPPTLPSSLTVKNSPNINTIQPAIKPISKTTQVNLKPAAVNPQSLKVAPPQLPTVVPPAPIKETKDIPQQVVAPSYIAQLEGLLELGNKSVALFKVDGISRRINIGENIGTTGWTLVEVSNGEAIVRRNGEVRSIYTGQKL</sequence>
<dbReference type="Proteomes" id="UP001057561">
    <property type="component" value="Chromosome"/>
</dbReference>
<accession>A0ABY5LT34</accession>
<proteinExistence type="predicted"/>
<dbReference type="EMBL" id="CP099464">
    <property type="protein sequence ID" value="UUO15158.1"/>
    <property type="molecule type" value="Genomic_DNA"/>
</dbReference>
<evidence type="ECO:0000313" key="2">
    <source>
        <dbReference type="Proteomes" id="UP001057561"/>
    </source>
</evidence>
<reference evidence="1" key="1">
    <citation type="submission" date="2022-06" db="EMBL/GenBank/DDBJ databases">
        <title>Nostosin G and Spiroidesin B from the Cyanobacterium Dolichospermum sp. NIES-1697.</title>
        <authorList>
            <person name="Phan C.-S."/>
            <person name="Mehjabin J.J."/>
            <person name="Anas A.R.J."/>
            <person name="Hayasaka M."/>
            <person name="Onoki R."/>
            <person name="Wang J."/>
            <person name="Umezawa T."/>
            <person name="Washio K."/>
            <person name="Morikawa M."/>
            <person name="Okino T."/>
        </authorList>
    </citation>
    <scope>NUCLEOTIDE SEQUENCE</scope>
    <source>
        <strain evidence="1">NIES-1697</strain>
    </source>
</reference>
<protein>
    <recommendedName>
        <fullName evidence="3">Type II secretion system protein GspC N-terminal domain-containing protein</fullName>
    </recommendedName>
</protein>
<organism evidence="1 2">
    <name type="scientific">Dolichospermum heterosporum TAC447</name>
    <dbReference type="NCBI Taxonomy" id="747523"/>
    <lineage>
        <taxon>Bacteria</taxon>
        <taxon>Bacillati</taxon>
        <taxon>Cyanobacteriota</taxon>
        <taxon>Cyanophyceae</taxon>
        <taxon>Nostocales</taxon>
        <taxon>Aphanizomenonaceae</taxon>
        <taxon>Dolichospermum</taxon>
        <taxon>Dolichospermum heterosporum</taxon>
    </lineage>
</organism>